<comment type="caution">
    <text evidence="2">The sequence shown here is derived from an EMBL/GenBank/DDBJ whole genome shotgun (WGS) entry which is preliminary data.</text>
</comment>
<keyword evidence="3" id="KW-1185">Reference proteome</keyword>
<feature type="transmembrane region" description="Helical" evidence="1">
    <location>
        <begin position="65"/>
        <end position="86"/>
    </location>
</feature>
<evidence type="ECO:0000313" key="3">
    <source>
        <dbReference type="Proteomes" id="UP000762676"/>
    </source>
</evidence>
<dbReference type="EMBL" id="BMAT01009346">
    <property type="protein sequence ID" value="GFS04563.1"/>
    <property type="molecule type" value="Genomic_DNA"/>
</dbReference>
<evidence type="ECO:0000313" key="2">
    <source>
        <dbReference type="EMBL" id="GFS04563.1"/>
    </source>
</evidence>
<name>A0AAV4I271_9GAST</name>
<keyword evidence="1" id="KW-1133">Transmembrane helix</keyword>
<dbReference type="Proteomes" id="UP000762676">
    <property type="component" value="Unassembled WGS sequence"/>
</dbReference>
<keyword evidence="1" id="KW-0472">Membrane</keyword>
<sequence length="87" mass="9823">MNCVRQNNNSKPFLYLAGSDAHQTLTMASMENASMIDTSIAPTTPYFIDFLDEKKRRIIEILMDYIVIFSISVMGVVTNLLVIIVYA</sequence>
<accession>A0AAV4I271</accession>
<gene>
    <name evidence="2" type="ORF">ElyMa_004660300</name>
</gene>
<proteinExistence type="predicted"/>
<dbReference type="AlphaFoldDB" id="A0AAV4I271"/>
<evidence type="ECO:0008006" key="4">
    <source>
        <dbReference type="Google" id="ProtNLM"/>
    </source>
</evidence>
<feature type="non-terminal residue" evidence="2">
    <location>
        <position position="87"/>
    </location>
</feature>
<keyword evidence="1" id="KW-0812">Transmembrane</keyword>
<organism evidence="2 3">
    <name type="scientific">Elysia marginata</name>
    <dbReference type="NCBI Taxonomy" id="1093978"/>
    <lineage>
        <taxon>Eukaryota</taxon>
        <taxon>Metazoa</taxon>
        <taxon>Spiralia</taxon>
        <taxon>Lophotrochozoa</taxon>
        <taxon>Mollusca</taxon>
        <taxon>Gastropoda</taxon>
        <taxon>Heterobranchia</taxon>
        <taxon>Euthyneura</taxon>
        <taxon>Panpulmonata</taxon>
        <taxon>Sacoglossa</taxon>
        <taxon>Placobranchoidea</taxon>
        <taxon>Plakobranchidae</taxon>
        <taxon>Elysia</taxon>
    </lineage>
</organism>
<evidence type="ECO:0000256" key="1">
    <source>
        <dbReference type="SAM" id="Phobius"/>
    </source>
</evidence>
<reference evidence="2 3" key="1">
    <citation type="journal article" date="2021" name="Elife">
        <title>Chloroplast acquisition without the gene transfer in kleptoplastic sea slugs, Plakobranchus ocellatus.</title>
        <authorList>
            <person name="Maeda T."/>
            <person name="Takahashi S."/>
            <person name="Yoshida T."/>
            <person name="Shimamura S."/>
            <person name="Takaki Y."/>
            <person name="Nagai Y."/>
            <person name="Toyoda A."/>
            <person name="Suzuki Y."/>
            <person name="Arimoto A."/>
            <person name="Ishii H."/>
            <person name="Satoh N."/>
            <person name="Nishiyama T."/>
            <person name="Hasebe M."/>
            <person name="Maruyama T."/>
            <person name="Minagawa J."/>
            <person name="Obokata J."/>
            <person name="Shigenobu S."/>
        </authorList>
    </citation>
    <scope>NUCLEOTIDE SEQUENCE [LARGE SCALE GENOMIC DNA]</scope>
</reference>
<protein>
    <recommendedName>
        <fullName evidence="4">G-protein coupled receptors family 1 profile domain-containing protein</fullName>
    </recommendedName>
</protein>